<evidence type="ECO:0000313" key="1">
    <source>
        <dbReference type="EMBL" id="GFY75084.1"/>
    </source>
</evidence>
<dbReference type="InterPro" id="IPR032675">
    <property type="entry name" value="LRR_dom_sf"/>
</dbReference>
<sequence length="241" mass="27540">MCDDEGDLWSFMLEKLLSCCYKRRKFLQVVATLLGPLMLRALRNDETCQRTLCSLLEFDLIEDRDFQLQTVTTLQSTNSGKRHYAVLCERQMHLRQVQQRGGPRKLVLPCKSTDADVSRLLSSGSFGNLECLSLAFTQVTSACAEEIIKLSSLKYLSLWSTQFDDSGLRLLSEHLRNLHTLDLCETPISDHGLAILAEMKSLRKLNLNSTKLQPETFAWLKKNLPLVKEFDIRYTDAWACT</sequence>
<dbReference type="OrthoDB" id="10056090at2759"/>
<keyword evidence="2" id="KW-1185">Reference proteome</keyword>
<accession>A0A8X6YNY4</accession>
<protein>
    <submittedName>
        <fullName evidence="1">C-Maf-inducing protein</fullName>
    </submittedName>
</protein>
<proteinExistence type="predicted"/>
<comment type="caution">
    <text evidence="1">The sequence shown here is derived from an EMBL/GenBank/DDBJ whole genome shotgun (WGS) entry which is preliminary data.</text>
</comment>
<dbReference type="EMBL" id="BMAV01021135">
    <property type="protein sequence ID" value="GFY75084.1"/>
    <property type="molecule type" value="Genomic_DNA"/>
</dbReference>
<organism evidence="1 2">
    <name type="scientific">Trichonephila inaurata madagascariensis</name>
    <dbReference type="NCBI Taxonomy" id="2747483"/>
    <lineage>
        <taxon>Eukaryota</taxon>
        <taxon>Metazoa</taxon>
        <taxon>Ecdysozoa</taxon>
        <taxon>Arthropoda</taxon>
        <taxon>Chelicerata</taxon>
        <taxon>Arachnida</taxon>
        <taxon>Araneae</taxon>
        <taxon>Araneomorphae</taxon>
        <taxon>Entelegynae</taxon>
        <taxon>Araneoidea</taxon>
        <taxon>Nephilidae</taxon>
        <taxon>Trichonephila</taxon>
        <taxon>Trichonephila inaurata</taxon>
    </lineage>
</organism>
<dbReference type="SUPFAM" id="SSF52047">
    <property type="entry name" value="RNI-like"/>
    <property type="match status" value="1"/>
</dbReference>
<reference evidence="1" key="1">
    <citation type="submission" date="2020-08" db="EMBL/GenBank/DDBJ databases">
        <title>Multicomponent nature underlies the extraordinary mechanical properties of spider dragline silk.</title>
        <authorList>
            <person name="Kono N."/>
            <person name="Nakamura H."/>
            <person name="Mori M."/>
            <person name="Yoshida Y."/>
            <person name="Ohtoshi R."/>
            <person name="Malay A.D."/>
            <person name="Moran D.A.P."/>
            <person name="Tomita M."/>
            <person name="Numata K."/>
            <person name="Arakawa K."/>
        </authorList>
    </citation>
    <scope>NUCLEOTIDE SEQUENCE</scope>
</reference>
<dbReference type="InterPro" id="IPR052813">
    <property type="entry name" value="CMIP"/>
</dbReference>
<gene>
    <name evidence="1" type="primary">cmip</name>
    <name evidence="1" type="ORF">TNIN_222651</name>
</gene>
<evidence type="ECO:0000313" key="2">
    <source>
        <dbReference type="Proteomes" id="UP000886998"/>
    </source>
</evidence>
<dbReference type="Proteomes" id="UP000886998">
    <property type="component" value="Unassembled WGS sequence"/>
</dbReference>
<dbReference type="SMART" id="SM00368">
    <property type="entry name" value="LRR_RI"/>
    <property type="match status" value="2"/>
</dbReference>
<dbReference type="PANTHER" id="PTHR25480:SF0">
    <property type="entry name" value="C-MAF-INDUCING PROTEIN"/>
    <property type="match status" value="1"/>
</dbReference>
<dbReference type="PANTHER" id="PTHR25480">
    <property type="entry name" value="LEUCINE-RICH REPEAT-CONTAINING PROTEIN 73"/>
    <property type="match status" value="1"/>
</dbReference>
<dbReference type="Gene3D" id="3.80.10.10">
    <property type="entry name" value="Ribonuclease Inhibitor"/>
    <property type="match status" value="1"/>
</dbReference>
<name>A0A8X6YNY4_9ARAC</name>
<dbReference type="AlphaFoldDB" id="A0A8X6YNY4"/>